<dbReference type="PANTHER" id="PTHR48081:SF8">
    <property type="entry name" value="ALPHA_BETA HYDROLASE FOLD-3 DOMAIN-CONTAINING PROTEIN-RELATED"/>
    <property type="match status" value="1"/>
</dbReference>
<dbReference type="PANTHER" id="PTHR48081">
    <property type="entry name" value="AB HYDROLASE SUPERFAMILY PROTEIN C4A8.06C"/>
    <property type="match status" value="1"/>
</dbReference>
<gene>
    <name evidence="5" type="ORF">LGH74_00725</name>
</gene>
<dbReference type="RefSeq" id="WP_226170414.1">
    <property type="nucleotide sequence ID" value="NZ_JAJADR010000001.1"/>
</dbReference>
<feature type="chain" id="PRO_5045994180" evidence="3">
    <location>
        <begin position="33"/>
        <end position="387"/>
    </location>
</feature>
<dbReference type="GO" id="GO:0008237">
    <property type="term" value="F:metallopeptidase activity"/>
    <property type="evidence" value="ECO:0007669"/>
    <property type="project" value="UniProtKB-KW"/>
</dbReference>
<dbReference type="InterPro" id="IPR050300">
    <property type="entry name" value="GDXG_lipolytic_enzyme"/>
</dbReference>
<evidence type="ECO:0000313" key="6">
    <source>
        <dbReference type="Proteomes" id="UP001165296"/>
    </source>
</evidence>
<sequence length="387" mass="40506">MTPQPLLIPARLAGLATTLFLAGLGLTSCDNAKTTDQSAQGTAATEATADTTPATAGAKAVKPAGPAPAWAPNIGPEMLTVIEKLASLQGPTPPETMTPAQVRKAPSATDATMAVMKDFGIQTPASPLDTMSKEVAPGVKARIYTPKGATGPLPVVVYYHGGGWVIANLDTYDPSVRALAEKTNAIFVSVAYRQAPENKFPTAHNDSFAAYQWVLKNAASIKGDPKRVAVAGESAGGNLAAAVCMMARDKGIQQPKHQLLVYPIADYSMNTASYQKNAQAKPLSKPFMGWFFKHYLRTPADGNSPLISLVKAPNVKGLAPATVITAGIDPLMSEGKAYADKLQGAGIAVKYQNYDNVTHEFFGMGGVVPEATQAQDLAAGELKNALK</sequence>
<evidence type="ECO:0000259" key="4">
    <source>
        <dbReference type="Pfam" id="PF07859"/>
    </source>
</evidence>
<keyword evidence="6" id="KW-1185">Reference proteome</keyword>
<dbReference type="SUPFAM" id="SSF53474">
    <property type="entry name" value="alpha/beta-Hydrolases"/>
    <property type="match status" value="1"/>
</dbReference>
<keyword evidence="1 5" id="KW-0378">Hydrolase</keyword>
<dbReference type="Pfam" id="PF07859">
    <property type="entry name" value="Abhydrolase_3"/>
    <property type="match status" value="1"/>
</dbReference>
<evidence type="ECO:0000256" key="1">
    <source>
        <dbReference type="ARBA" id="ARBA00022801"/>
    </source>
</evidence>
<keyword evidence="3" id="KW-0732">Signal</keyword>
<feature type="region of interest" description="Disordered" evidence="2">
    <location>
        <begin position="37"/>
        <end position="67"/>
    </location>
</feature>
<dbReference type="Gene3D" id="3.40.50.1820">
    <property type="entry name" value="alpha/beta hydrolase"/>
    <property type="match status" value="1"/>
</dbReference>
<feature type="compositionally biased region" description="Low complexity" evidence="2">
    <location>
        <begin position="39"/>
        <end position="67"/>
    </location>
</feature>
<keyword evidence="5" id="KW-0645">Protease</keyword>
<dbReference type="EMBL" id="JAJADR010000001">
    <property type="protein sequence ID" value="MCB2406487.1"/>
    <property type="molecule type" value="Genomic_DNA"/>
</dbReference>
<proteinExistence type="predicted"/>
<dbReference type="Proteomes" id="UP001165296">
    <property type="component" value="Unassembled WGS sequence"/>
</dbReference>
<organism evidence="5 6">
    <name type="scientific">Hymenobacter lucidus</name>
    <dbReference type="NCBI Taxonomy" id="2880930"/>
    <lineage>
        <taxon>Bacteria</taxon>
        <taxon>Pseudomonadati</taxon>
        <taxon>Bacteroidota</taxon>
        <taxon>Cytophagia</taxon>
        <taxon>Cytophagales</taxon>
        <taxon>Hymenobacteraceae</taxon>
        <taxon>Hymenobacter</taxon>
    </lineage>
</organism>
<feature type="signal peptide" evidence="3">
    <location>
        <begin position="1"/>
        <end position="32"/>
    </location>
</feature>
<dbReference type="InterPro" id="IPR013094">
    <property type="entry name" value="AB_hydrolase_3"/>
</dbReference>
<evidence type="ECO:0000256" key="3">
    <source>
        <dbReference type="SAM" id="SignalP"/>
    </source>
</evidence>
<reference evidence="5" key="1">
    <citation type="submission" date="2021-10" db="EMBL/GenBank/DDBJ databases">
        <authorList>
            <person name="Dean J.D."/>
            <person name="Kim M.K."/>
            <person name="Newey C.N."/>
            <person name="Stoker T.S."/>
            <person name="Thompson D.W."/>
            <person name="Grose J.H."/>
        </authorList>
    </citation>
    <scope>NUCLEOTIDE SEQUENCE</scope>
    <source>
        <strain evidence="5">BT178</strain>
    </source>
</reference>
<name>A0ABS8ANB6_9BACT</name>
<accession>A0ABS8ANB6</accession>
<protein>
    <submittedName>
        <fullName evidence="5">Alpha/beta hydrolase</fullName>
    </submittedName>
</protein>
<keyword evidence="5" id="KW-0482">Metalloprotease</keyword>
<evidence type="ECO:0000313" key="5">
    <source>
        <dbReference type="EMBL" id="MCB2406487.1"/>
    </source>
</evidence>
<dbReference type="InterPro" id="IPR029058">
    <property type="entry name" value="AB_hydrolase_fold"/>
</dbReference>
<comment type="caution">
    <text evidence="5">The sequence shown here is derived from an EMBL/GenBank/DDBJ whole genome shotgun (WGS) entry which is preliminary data.</text>
</comment>
<evidence type="ECO:0000256" key="2">
    <source>
        <dbReference type="SAM" id="MobiDB-lite"/>
    </source>
</evidence>
<feature type="domain" description="Alpha/beta hydrolase fold-3" evidence="4">
    <location>
        <begin position="156"/>
        <end position="362"/>
    </location>
</feature>